<sequence length="237" mass="25701">MMRPVKKTVLALRHLAFEDLGLIGPLLERRGFEVRYHEAGVDDFAAVDLGTVDLLVVLGGPIGVEDEERFPWLVDEVALIRRRLDSHRPLLGICLGAQLMARALGAHVRPMGVKEIGFAPLALTAAGQGTALAELGTQPMLHWHGDQFELPADLASLAATPVCPHQAFAPHDAALGLQFHPEVDPARFEQWLVGHIDELTHAGIAPGALRAAMAREASGLKAALARLMQRWLDQTLL</sequence>
<keyword evidence="3" id="KW-1185">Reference proteome</keyword>
<protein>
    <submittedName>
        <fullName evidence="2">GMP synthase (Glutamine-hydrolysing)</fullName>
    </submittedName>
</protein>
<dbReference type="Proteomes" id="UP000295110">
    <property type="component" value="Unassembled WGS sequence"/>
</dbReference>
<evidence type="ECO:0000313" key="3">
    <source>
        <dbReference type="Proteomes" id="UP000295110"/>
    </source>
</evidence>
<dbReference type="Gene3D" id="3.40.50.880">
    <property type="match status" value="1"/>
</dbReference>
<dbReference type="PANTHER" id="PTHR42695">
    <property type="entry name" value="GLUTAMINE AMIDOTRANSFERASE YLR126C-RELATED"/>
    <property type="match status" value="1"/>
</dbReference>
<reference evidence="2 3" key="1">
    <citation type="submission" date="2019-03" db="EMBL/GenBank/DDBJ databases">
        <title>Genomic Encyclopedia of Type Strains, Phase IV (KMG-IV): sequencing the most valuable type-strain genomes for metagenomic binning, comparative biology and taxonomic classification.</title>
        <authorList>
            <person name="Goeker M."/>
        </authorList>
    </citation>
    <scope>NUCLEOTIDE SEQUENCE [LARGE SCALE GENOMIC DNA]</scope>
    <source>
        <strain evidence="2 3">DSM 654</strain>
    </source>
</reference>
<dbReference type="Pfam" id="PF00117">
    <property type="entry name" value="GATase"/>
    <property type="match status" value="1"/>
</dbReference>
<accession>A0A4R3ULW4</accession>
<dbReference type="NCBIfam" id="NF005458">
    <property type="entry name" value="PRK07053.1"/>
    <property type="match status" value="1"/>
</dbReference>
<proteinExistence type="predicted"/>
<dbReference type="AlphaFoldDB" id="A0A4R3ULW4"/>
<feature type="domain" description="Glutamine amidotransferase" evidence="1">
    <location>
        <begin position="31"/>
        <end position="189"/>
    </location>
</feature>
<dbReference type="InterPro" id="IPR029062">
    <property type="entry name" value="Class_I_gatase-like"/>
</dbReference>
<evidence type="ECO:0000259" key="1">
    <source>
        <dbReference type="Pfam" id="PF00117"/>
    </source>
</evidence>
<name>A0A4R3ULW4_ROSSA</name>
<dbReference type="SUPFAM" id="SSF52317">
    <property type="entry name" value="Class I glutamine amidotransferase-like"/>
    <property type="match status" value="1"/>
</dbReference>
<dbReference type="CDD" id="cd01741">
    <property type="entry name" value="GATase1_1"/>
    <property type="match status" value="1"/>
</dbReference>
<dbReference type="PROSITE" id="PS51273">
    <property type="entry name" value="GATASE_TYPE_1"/>
    <property type="match status" value="1"/>
</dbReference>
<dbReference type="InterPro" id="IPR017926">
    <property type="entry name" value="GATASE"/>
</dbReference>
<organism evidence="2 3">
    <name type="scientific">Roseateles saccharophilus</name>
    <name type="common">Pseudomonas saccharophila</name>
    <dbReference type="NCBI Taxonomy" id="304"/>
    <lineage>
        <taxon>Bacteria</taxon>
        <taxon>Pseudomonadati</taxon>
        <taxon>Pseudomonadota</taxon>
        <taxon>Betaproteobacteria</taxon>
        <taxon>Burkholderiales</taxon>
        <taxon>Sphaerotilaceae</taxon>
        <taxon>Roseateles</taxon>
    </lineage>
</organism>
<dbReference type="EMBL" id="SMBU01000026">
    <property type="protein sequence ID" value="TCU91343.1"/>
    <property type="molecule type" value="Genomic_DNA"/>
</dbReference>
<dbReference type="PANTHER" id="PTHR42695:SF5">
    <property type="entry name" value="GLUTAMINE AMIDOTRANSFERASE YLR126C-RELATED"/>
    <property type="match status" value="1"/>
</dbReference>
<gene>
    <name evidence="2" type="ORF">EV671_102661</name>
</gene>
<dbReference type="GO" id="GO:0005829">
    <property type="term" value="C:cytosol"/>
    <property type="evidence" value="ECO:0007669"/>
    <property type="project" value="TreeGrafter"/>
</dbReference>
<comment type="caution">
    <text evidence="2">The sequence shown here is derived from an EMBL/GenBank/DDBJ whole genome shotgun (WGS) entry which is preliminary data.</text>
</comment>
<evidence type="ECO:0000313" key="2">
    <source>
        <dbReference type="EMBL" id="TCU91343.1"/>
    </source>
</evidence>
<dbReference type="InterPro" id="IPR044992">
    <property type="entry name" value="ChyE-like"/>
</dbReference>